<keyword evidence="1" id="KW-0732">Signal</keyword>
<sequence length="149" mass="16890">MKYACLFLCLFCCRLSQAQSANDTTAIKSLLEKESQTWRAGDVKAHAACWQIKPYSRVLVSLADGRCFDVPPQNMITPDPKQMDKGGSSMNLKYKFHVHDNEAWVSHDEISTAPNGQRTYSHEMRMLEKVKGNWKLVGQSIHIYNPAAK</sequence>
<evidence type="ECO:0000313" key="3">
    <source>
        <dbReference type="Proteomes" id="UP000321204"/>
    </source>
</evidence>
<dbReference type="EMBL" id="CP042433">
    <property type="protein sequence ID" value="QEC58306.1"/>
    <property type="molecule type" value="Genomic_DNA"/>
</dbReference>
<feature type="signal peptide" evidence="1">
    <location>
        <begin position="1"/>
        <end position="18"/>
    </location>
</feature>
<dbReference type="KEGG" id="fgg:FSB75_21150"/>
<keyword evidence="3" id="KW-1185">Reference proteome</keyword>
<dbReference type="OrthoDB" id="8432779at2"/>
<reference evidence="2 3" key="1">
    <citation type="journal article" date="2015" name="Int. J. Syst. Evol. Microbiol.">
        <title>Flavisolibacter ginsenosidimutans sp. nov., with ginsenoside-converting activity isolated from soil used for cultivating ginseng.</title>
        <authorList>
            <person name="Zhao Y."/>
            <person name="Liu Q."/>
            <person name="Kang M.S."/>
            <person name="Jin F."/>
            <person name="Yu H."/>
            <person name="Im W.T."/>
        </authorList>
    </citation>
    <scope>NUCLEOTIDE SEQUENCE [LARGE SCALE GENOMIC DNA]</scope>
    <source>
        <strain evidence="2 3">Gsoil 636</strain>
    </source>
</reference>
<name>A0A5B8UPC5_9BACT</name>
<dbReference type="AlphaFoldDB" id="A0A5B8UPC5"/>
<dbReference type="SUPFAM" id="SSF54427">
    <property type="entry name" value="NTF2-like"/>
    <property type="match status" value="1"/>
</dbReference>
<dbReference type="InterPro" id="IPR032710">
    <property type="entry name" value="NTF2-like_dom_sf"/>
</dbReference>
<proteinExistence type="predicted"/>
<organism evidence="2 3">
    <name type="scientific">Flavisolibacter ginsenosidimutans</name>
    <dbReference type="NCBI Taxonomy" id="661481"/>
    <lineage>
        <taxon>Bacteria</taxon>
        <taxon>Pseudomonadati</taxon>
        <taxon>Bacteroidota</taxon>
        <taxon>Chitinophagia</taxon>
        <taxon>Chitinophagales</taxon>
        <taxon>Chitinophagaceae</taxon>
        <taxon>Flavisolibacter</taxon>
    </lineage>
</organism>
<dbReference type="Gene3D" id="3.10.450.50">
    <property type="match status" value="1"/>
</dbReference>
<dbReference type="RefSeq" id="WP_146791526.1">
    <property type="nucleotide sequence ID" value="NZ_BAABIO010000003.1"/>
</dbReference>
<gene>
    <name evidence="2" type="ORF">FSB75_21150</name>
</gene>
<protein>
    <submittedName>
        <fullName evidence="2">Endo-arabinase</fullName>
    </submittedName>
</protein>
<evidence type="ECO:0000313" key="2">
    <source>
        <dbReference type="EMBL" id="QEC58306.1"/>
    </source>
</evidence>
<dbReference type="Proteomes" id="UP000321204">
    <property type="component" value="Chromosome"/>
</dbReference>
<evidence type="ECO:0000256" key="1">
    <source>
        <dbReference type="SAM" id="SignalP"/>
    </source>
</evidence>
<feature type="chain" id="PRO_5023108029" evidence="1">
    <location>
        <begin position="19"/>
        <end position="149"/>
    </location>
</feature>
<accession>A0A5B8UPC5</accession>